<dbReference type="InterPro" id="IPR003140">
    <property type="entry name" value="PLipase/COase/thioEstase"/>
</dbReference>
<accession>A0A1C4DV10</accession>
<dbReference type="InterPro" id="IPR050565">
    <property type="entry name" value="LYPA1-2/EST-like"/>
</dbReference>
<evidence type="ECO:0000313" key="4">
    <source>
        <dbReference type="EMBL" id="SCC35110.1"/>
    </source>
</evidence>
<dbReference type="PANTHER" id="PTHR10655:SF17">
    <property type="entry name" value="LYSOPHOSPHOLIPASE-LIKE PROTEIN 1"/>
    <property type="match status" value="1"/>
</dbReference>
<dbReference type="OrthoDB" id="9801763at2"/>
<comment type="similarity">
    <text evidence="1">Belongs to the AB hydrolase superfamily. AB hydrolase 2 family.</text>
</comment>
<dbReference type="AlphaFoldDB" id="A0A1C4DV10"/>
<evidence type="ECO:0000256" key="2">
    <source>
        <dbReference type="ARBA" id="ARBA00022801"/>
    </source>
</evidence>
<dbReference type="InterPro" id="IPR029058">
    <property type="entry name" value="AB_hydrolase_fold"/>
</dbReference>
<dbReference type="Gene3D" id="3.40.50.1820">
    <property type="entry name" value="alpha/beta hydrolase"/>
    <property type="match status" value="1"/>
</dbReference>
<evidence type="ECO:0000259" key="3">
    <source>
        <dbReference type="Pfam" id="PF02230"/>
    </source>
</evidence>
<evidence type="ECO:0000313" key="5">
    <source>
        <dbReference type="Proteomes" id="UP000198975"/>
    </source>
</evidence>
<sequence>MKKMIVLLHGVGSRGDDLRGLGKYWSQTLGDVLVASPDGPSHFDMGPGFQWFSVNGITEETRAGRIADARAAFNATINGLLEKHDVQPGRDKLVLAGFSQGAIMSLDALVNGQWPLAAVVAFSGRLASPRPWQPASNTPVLLVHGMSDPVITWKESERAAAALGDAGINADTYFEPGVPHTLTANGAMKAASFLQPLLNRVD</sequence>
<feature type="domain" description="Phospholipase/carboxylesterase/thioesterase" evidence="3">
    <location>
        <begin position="2"/>
        <end position="195"/>
    </location>
</feature>
<dbReference type="GO" id="GO:0016787">
    <property type="term" value="F:hydrolase activity"/>
    <property type="evidence" value="ECO:0007669"/>
    <property type="project" value="UniProtKB-KW"/>
</dbReference>
<dbReference type="PANTHER" id="PTHR10655">
    <property type="entry name" value="LYSOPHOSPHOLIPASE-RELATED"/>
    <property type="match status" value="1"/>
</dbReference>
<keyword evidence="5" id="KW-1185">Reference proteome</keyword>
<name>A0A1C4DV10_9ENTR</name>
<dbReference type="EMBL" id="FMAY01000014">
    <property type="protein sequence ID" value="SCC35110.1"/>
    <property type="molecule type" value="Genomic_DNA"/>
</dbReference>
<evidence type="ECO:0000256" key="1">
    <source>
        <dbReference type="ARBA" id="ARBA00006499"/>
    </source>
</evidence>
<reference evidence="5" key="1">
    <citation type="submission" date="2016-08" db="EMBL/GenBank/DDBJ databases">
        <authorList>
            <person name="Varghese N."/>
            <person name="Submissions Spin"/>
        </authorList>
    </citation>
    <scope>NUCLEOTIDE SEQUENCE [LARGE SCALE GENOMIC DNA]</scope>
    <source>
        <strain evidence="5">REICA_082</strain>
    </source>
</reference>
<proteinExistence type="inferred from homology"/>
<dbReference type="SUPFAM" id="SSF53474">
    <property type="entry name" value="alpha/beta-Hydrolases"/>
    <property type="match status" value="1"/>
</dbReference>
<keyword evidence="2" id="KW-0378">Hydrolase</keyword>
<organism evidence="4 5">
    <name type="scientific">Kosakonia oryzendophytica</name>
    <dbReference type="NCBI Taxonomy" id="1005665"/>
    <lineage>
        <taxon>Bacteria</taxon>
        <taxon>Pseudomonadati</taxon>
        <taxon>Pseudomonadota</taxon>
        <taxon>Gammaproteobacteria</taxon>
        <taxon>Enterobacterales</taxon>
        <taxon>Enterobacteriaceae</taxon>
        <taxon>Kosakonia</taxon>
    </lineage>
</organism>
<dbReference type="Proteomes" id="UP000198975">
    <property type="component" value="Unassembled WGS sequence"/>
</dbReference>
<gene>
    <name evidence="4" type="ORF">GA0061071_114105</name>
</gene>
<dbReference type="Pfam" id="PF02230">
    <property type="entry name" value="Abhydrolase_2"/>
    <property type="match status" value="1"/>
</dbReference>
<protein>
    <submittedName>
        <fullName evidence="4">Phospholipase/carboxylesterase</fullName>
    </submittedName>
</protein>